<dbReference type="RefSeq" id="WP_386025904.1">
    <property type="nucleotide sequence ID" value="NZ_JBHUHX010000016.1"/>
</dbReference>
<accession>A0ABW4Y771</accession>
<evidence type="ECO:0000313" key="2">
    <source>
        <dbReference type="EMBL" id="MFD2112006.1"/>
    </source>
</evidence>
<dbReference type="Proteomes" id="UP001597337">
    <property type="component" value="Unassembled WGS sequence"/>
</dbReference>
<comment type="caution">
    <text evidence="2">The sequence shown here is derived from an EMBL/GenBank/DDBJ whole genome shotgun (WGS) entry which is preliminary data.</text>
</comment>
<gene>
    <name evidence="2" type="ORF">ACFSJC_09165</name>
</gene>
<organism evidence="2 3">
    <name type="scientific">Thiorhodococcus fuscus</name>
    <dbReference type="NCBI Taxonomy" id="527200"/>
    <lineage>
        <taxon>Bacteria</taxon>
        <taxon>Pseudomonadati</taxon>
        <taxon>Pseudomonadota</taxon>
        <taxon>Gammaproteobacteria</taxon>
        <taxon>Chromatiales</taxon>
        <taxon>Chromatiaceae</taxon>
        <taxon>Thiorhodococcus</taxon>
    </lineage>
</organism>
<proteinExistence type="predicted"/>
<evidence type="ECO:0000256" key="1">
    <source>
        <dbReference type="SAM" id="SignalP"/>
    </source>
</evidence>
<protein>
    <submittedName>
        <fullName evidence="2">Tat pathway signal sequence domain protein</fullName>
    </submittedName>
</protein>
<keyword evidence="1" id="KW-0732">Signal</keyword>
<name>A0ABW4Y771_9GAMM</name>
<feature type="signal peptide" evidence="1">
    <location>
        <begin position="1"/>
        <end position="27"/>
    </location>
</feature>
<feature type="chain" id="PRO_5047266359" evidence="1">
    <location>
        <begin position="28"/>
        <end position="144"/>
    </location>
</feature>
<keyword evidence="3" id="KW-1185">Reference proteome</keyword>
<evidence type="ECO:0000313" key="3">
    <source>
        <dbReference type="Proteomes" id="UP001597337"/>
    </source>
</evidence>
<sequence length="144" mass="15384">MTSTPQSPRAHALAALLCCALPFGASAAEGALKVELNKLEAHENACVTYLVFGNQTSTDFTSLQLELVLFDDQGFILQRLALEAAPIAAGKTSVKLFEVPKTGCEQLGRILINDVGACADTAGTRTDCLQRIEPTSRITTQLFK</sequence>
<dbReference type="EMBL" id="JBHUHX010000016">
    <property type="protein sequence ID" value="MFD2112006.1"/>
    <property type="molecule type" value="Genomic_DNA"/>
</dbReference>
<reference evidence="3" key="1">
    <citation type="journal article" date="2019" name="Int. J. Syst. Evol. Microbiol.">
        <title>The Global Catalogue of Microorganisms (GCM) 10K type strain sequencing project: providing services to taxonomists for standard genome sequencing and annotation.</title>
        <authorList>
            <consortium name="The Broad Institute Genomics Platform"/>
            <consortium name="The Broad Institute Genome Sequencing Center for Infectious Disease"/>
            <person name="Wu L."/>
            <person name="Ma J."/>
        </authorList>
    </citation>
    <scope>NUCLEOTIDE SEQUENCE [LARGE SCALE GENOMIC DNA]</scope>
    <source>
        <strain evidence="3">KACC 12597</strain>
    </source>
</reference>